<evidence type="ECO:0000313" key="11">
    <source>
        <dbReference type="Proteomes" id="UP001268864"/>
    </source>
</evidence>
<dbReference type="PANTHER" id="PTHR33908:SF11">
    <property type="entry name" value="MEMBRANE PROTEIN"/>
    <property type="match status" value="1"/>
</dbReference>
<keyword evidence="6 8" id="KW-1133">Transmembrane helix</keyword>
<reference evidence="10 11" key="1">
    <citation type="submission" date="2022-06" db="EMBL/GenBank/DDBJ databases">
        <title>Halomicroarcula sp. a new haloarchaeum isolate from saline soil.</title>
        <authorList>
            <person name="Strakova D."/>
            <person name="Galisteo C."/>
            <person name="Sanchez-Porro C."/>
            <person name="Ventosa A."/>
        </authorList>
    </citation>
    <scope>NUCLEOTIDE SEQUENCE [LARGE SCALE GENOMIC DNA]</scope>
    <source>
        <strain evidence="10 11">S3CR25-11</strain>
    </source>
</reference>
<dbReference type="RefSeq" id="WP_310900099.1">
    <property type="nucleotide sequence ID" value="NZ_JAMQOS010000002.1"/>
</dbReference>
<dbReference type="InterPro" id="IPR038731">
    <property type="entry name" value="RgtA/B/C-like"/>
</dbReference>
<feature type="transmembrane region" description="Helical" evidence="8">
    <location>
        <begin position="322"/>
        <end position="341"/>
    </location>
</feature>
<name>A0ABU2FND7_9EURY</name>
<evidence type="ECO:0000256" key="7">
    <source>
        <dbReference type="ARBA" id="ARBA00023136"/>
    </source>
</evidence>
<feature type="transmembrane region" description="Helical" evidence="8">
    <location>
        <begin position="264"/>
        <end position="283"/>
    </location>
</feature>
<evidence type="ECO:0000256" key="3">
    <source>
        <dbReference type="ARBA" id="ARBA00022676"/>
    </source>
</evidence>
<sequence length="381" mass="42883">MFSWKNRYWFGPLLIFAVGLTARTAYWLYKGTSLGRDTSVYTDVCSLWVADPASALVAKKGVLYSGFTLPLCGFLSIPGMTYDHWVGFQILLSALSCVVVYQIGSKLVDDRTGLVAGLALALLWDTFNWDVYVLSDSLFTAGMVFVLWALMWHHHTRGWQSRAAVLAGMGYLLLSRPHGFPLVAGWLLYDVFQSDRKRLGIFASRAVPIGIGVSTLASLPYVVQRYELLTKWSRGDIIVSDATYVYPFITGSTDQPVQFVLTNVHHLLVMGILKAVFFFTPLLLRHSAIHMAINLTTYLPVILIGFFGLYRAYCDDFYLFRMWATPVLVLTLITAVTFVSWDLRYRAPLGPVFALAFGYAVSDVADRQSVRSVRQSLWRQD</sequence>
<dbReference type="GO" id="GO:0016757">
    <property type="term" value="F:glycosyltransferase activity"/>
    <property type="evidence" value="ECO:0007669"/>
    <property type="project" value="UniProtKB-KW"/>
</dbReference>
<evidence type="ECO:0000313" key="10">
    <source>
        <dbReference type="EMBL" id="MDS0282270.1"/>
    </source>
</evidence>
<feature type="transmembrane region" description="Helical" evidence="8">
    <location>
        <begin position="61"/>
        <end position="78"/>
    </location>
</feature>
<feature type="transmembrane region" description="Helical" evidence="8">
    <location>
        <begin position="201"/>
        <end position="223"/>
    </location>
</feature>
<evidence type="ECO:0000256" key="8">
    <source>
        <dbReference type="SAM" id="Phobius"/>
    </source>
</evidence>
<organism evidence="10 11">
    <name type="scientific">Haloarcula onubensis</name>
    <dbReference type="NCBI Taxonomy" id="2950539"/>
    <lineage>
        <taxon>Archaea</taxon>
        <taxon>Methanobacteriati</taxon>
        <taxon>Methanobacteriota</taxon>
        <taxon>Stenosarchaea group</taxon>
        <taxon>Halobacteria</taxon>
        <taxon>Halobacteriales</taxon>
        <taxon>Haloarculaceae</taxon>
        <taxon>Haloarcula</taxon>
    </lineage>
</organism>
<keyword evidence="4 10" id="KW-0808">Transferase</keyword>
<feature type="domain" description="Glycosyltransferase RgtA/B/C/D-like" evidence="9">
    <location>
        <begin position="83"/>
        <end position="204"/>
    </location>
</feature>
<evidence type="ECO:0000256" key="5">
    <source>
        <dbReference type="ARBA" id="ARBA00022692"/>
    </source>
</evidence>
<evidence type="ECO:0000256" key="1">
    <source>
        <dbReference type="ARBA" id="ARBA00004651"/>
    </source>
</evidence>
<evidence type="ECO:0000256" key="2">
    <source>
        <dbReference type="ARBA" id="ARBA00022475"/>
    </source>
</evidence>
<dbReference type="EC" id="2.4.-.-" evidence="10"/>
<keyword evidence="7 8" id="KW-0472">Membrane</keyword>
<keyword evidence="11" id="KW-1185">Reference proteome</keyword>
<feature type="transmembrane region" description="Helical" evidence="8">
    <location>
        <begin position="7"/>
        <end position="29"/>
    </location>
</feature>
<accession>A0ABU2FND7</accession>
<dbReference type="EMBL" id="JAMQOS010000002">
    <property type="protein sequence ID" value="MDS0282270.1"/>
    <property type="molecule type" value="Genomic_DNA"/>
</dbReference>
<keyword evidence="5 8" id="KW-0812">Transmembrane</keyword>
<feature type="transmembrane region" description="Helical" evidence="8">
    <location>
        <begin position="85"/>
        <end position="104"/>
    </location>
</feature>
<keyword evidence="3 10" id="KW-0328">Glycosyltransferase</keyword>
<dbReference type="Proteomes" id="UP001268864">
    <property type="component" value="Unassembled WGS sequence"/>
</dbReference>
<feature type="transmembrane region" description="Helical" evidence="8">
    <location>
        <begin position="289"/>
        <end position="310"/>
    </location>
</feature>
<protein>
    <submittedName>
        <fullName evidence="10">Glycosyltransferase family 39 protein</fullName>
        <ecNumber evidence="10">2.4.-.-</ecNumber>
    </submittedName>
</protein>
<evidence type="ECO:0000256" key="6">
    <source>
        <dbReference type="ARBA" id="ARBA00022989"/>
    </source>
</evidence>
<feature type="transmembrane region" description="Helical" evidence="8">
    <location>
        <begin position="163"/>
        <end position="189"/>
    </location>
</feature>
<evidence type="ECO:0000259" key="9">
    <source>
        <dbReference type="Pfam" id="PF13231"/>
    </source>
</evidence>
<dbReference type="Pfam" id="PF13231">
    <property type="entry name" value="PMT_2"/>
    <property type="match status" value="1"/>
</dbReference>
<evidence type="ECO:0000256" key="4">
    <source>
        <dbReference type="ARBA" id="ARBA00022679"/>
    </source>
</evidence>
<comment type="caution">
    <text evidence="10">The sequence shown here is derived from an EMBL/GenBank/DDBJ whole genome shotgun (WGS) entry which is preliminary data.</text>
</comment>
<feature type="transmembrane region" description="Helical" evidence="8">
    <location>
        <begin position="131"/>
        <end position="151"/>
    </location>
</feature>
<proteinExistence type="predicted"/>
<dbReference type="InterPro" id="IPR050297">
    <property type="entry name" value="LipidA_mod_glycosyltrf_83"/>
</dbReference>
<keyword evidence="2" id="KW-1003">Cell membrane</keyword>
<gene>
    <name evidence="10" type="ORF">NDI86_09040</name>
</gene>
<dbReference type="PANTHER" id="PTHR33908">
    <property type="entry name" value="MANNOSYLTRANSFERASE YKCB-RELATED"/>
    <property type="match status" value="1"/>
</dbReference>
<comment type="subcellular location">
    <subcellularLocation>
        <location evidence="1">Cell membrane</location>
        <topology evidence="1">Multi-pass membrane protein</topology>
    </subcellularLocation>
</comment>